<sequence length="53" mass="6035">MSASRRCLTRLCITIAFLLGLMQGTFHGSPIETWIQQVFGDTIVVFLWLLPPR</sequence>
<evidence type="ECO:0000313" key="3">
    <source>
        <dbReference type="Proteomes" id="UP000011713"/>
    </source>
</evidence>
<feature type="signal peptide" evidence="1">
    <location>
        <begin position="1"/>
        <end position="27"/>
    </location>
</feature>
<reference evidence="3" key="1">
    <citation type="journal article" date="2010" name="Science">
        <title>Signatures of adaptation to obligate biotrophy in the Hyaloperonospora arabidopsidis genome.</title>
        <authorList>
            <person name="Baxter L."/>
            <person name="Tripathy S."/>
            <person name="Ishaque N."/>
            <person name="Boot N."/>
            <person name="Cabral A."/>
            <person name="Kemen E."/>
            <person name="Thines M."/>
            <person name="Ah-Fong A."/>
            <person name="Anderson R."/>
            <person name="Badejoko W."/>
            <person name="Bittner-Eddy P."/>
            <person name="Boore J.L."/>
            <person name="Chibucos M.C."/>
            <person name="Coates M."/>
            <person name="Dehal P."/>
            <person name="Delehaunty K."/>
            <person name="Dong S."/>
            <person name="Downton P."/>
            <person name="Dumas B."/>
            <person name="Fabro G."/>
            <person name="Fronick C."/>
            <person name="Fuerstenberg S.I."/>
            <person name="Fulton L."/>
            <person name="Gaulin E."/>
            <person name="Govers F."/>
            <person name="Hughes L."/>
            <person name="Humphray S."/>
            <person name="Jiang R.H."/>
            <person name="Judelson H."/>
            <person name="Kamoun S."/>
            <person name="Kyung K."/>
            <person name="Meijer H."/>
            <person name="Minx P."/>
            <person name="Morris P."/>
            <person name="Nelson J."/>
            <person name="Phuntumart V."/>
            <person name="Qutob D."/>
            <person name="Rehmany A."/>
            <person name="Rougon-Cardoso A."/>
            <person name="Ryden P."/>
            <person name="Torto-Alalibo T."/>
            <person name="Studholme D."/>
            <person name="Wang Y."/>
            <person name="Win J."/>
            <person name="Wood J."/>
            <person name="Clifton S.W."/>
            <person name="Rogers J."/>
            <person name="Van den Ackerveken G."/>
            <person name="Jones J.D."/>
            <person name="McDowell J.M."/>
            <person name="Beynon J."/>
            <person name="Tyler B.M."/>
        </authorList>
    </citation>
    <scope>NUCLEOTIDE SEQUENCE [LARGE SCALE GENOMIC DNA]</scope>
    <source>
        <strain evidence="3">Emoy2</strain>
    </source>
</reference>
<dbReference type="Proteomes" id="UP000011713">
    <property type="component" value="Unassembled WGS sequence"/>
</dbReference>
<evidence type="ECO:0000313" key="2">
    <source>
        <dbReference type="EnsemblProtists" id="HpaP813065"/>
    </source>
</evidence>
<dbReference type="EMBL" id="JH598107">
    <property type="status" value="NOT_ANNOTATED_CDS"/>
    <property type="molecule type" value="Genomic_DNA"/>
</dbReference>
<dbReference type="AlphaFoldDB" id="M4C1W4"/>
<accession>M4C1W4</accession>
<feature type="chain" id="PRO_5004049327" description="RxLR effector candidate protein" evidence="1">
    <location>
        <begin position="28"/>
        <end position="53"/>
    </location>
</feature>
<dbReference type="EnsemblProtists" id="HpaT813065">
    <property type="protein sequence ID" value="HpaP813065"/>
    <property type="gene ID" value="HpaG813065"/>
</dbReference>
<dbReference type="HOGENOM" id="CLU_3072776_0_0_1"/>
<keyword evidence="1" id="KW-0732">Signal</keyword>
<dbReference type="InParanoid" id="M4C1W4"/>
<keyword evidence="3" id="KW-1185">Reference proteome</keyword>
<protein>
    <recommendedName>
        <fullName evidence="4">RxLR effector candidate protein</fullName>
    </recommendedName>
</protein>
<name>M4C1W4_HYAAE</name>
<organism evidence="2 3">
    <name type="scientific">Hyaloperonospora arabidopsidis (strain Emoy2)</name>
    <name type="common">Downy mildew agent</name>
    <name type="synonym">Peronospora arabidopsidis</name>
    <dbReference type="NCBI Taxonomy" id="559515"/>
    <lineage>
        <taxon>Eukaryota</taxon>
        <taxon>Sar</taxon>
        <taxon>Stramenopiles</taxon>
        <taxon>Oomycota</taxon>
        <taxon>Peronosporomycetes</taxon>
        <taxon>Peronosporales</taxon>
        <taxon>Peronosporaceae</taxon>
        <taxon>Hyaloperonospora</taxon>
    </lineage>
</organism>
<reference evidence="2" key="2">
    <citation type="submission" date="2015-06" db="UniProtKB">
        <authorList>
            <consortium name="EnsemblProtists"/>
        </authorList>
    </citation>
    <scope>IDENTIFICATION</scope>
    <source>
        <strain evidence="2">Emoy2</strain>
    </source>
</reference>
<evidence type="ECO:0000256" key="1">
    <source>
        <dbReference type="SAM" id="SignalP"/>
    </source>
</evidence>
<proteinExistence type="predicted"/>
<dbReference type="VEuPathDB" id="FungiDB:HpaG813065"/>
<evidence type="ECO:0008006" key="4">
    <source>
        <dbReference type="Google" id="ProtNLM"/>
    </source>
</evidence>